<comment type="caution">
    <text evidence="3">The sequence shown here is derived from an EMBL/GenBank/DDBJ whole genome shotgun (WGS) entry which is preliminary data.</text>
</comment>
<reference evidence="3" key="1">
    <citation type="journal article" date="2022" name="G3 (Bethesda)">
        <title>High quality genome of the basidiomycete yeast Dioszegia hungarica PDD-24b-2 isolated from cloud water.</title>
        <authorList>
            <person name="Jarrige D."/>
            <person name="Haridas S."/>
            <person name="Bleykasten-Grosshans C."/>
            <person name="Joly M."/>
            <person name="Nadalig T."/>
            <person name="Sancelme M."/>
            <person name="Vuilleumier S."/>
            <person name="Grigoriev I.V."/>
            <person name="Amato P."/>
            <person name="Bringel F."/>
        </authorList>
    </citation>
    <scope>NUCLEOTIDE SEQUENCE</scope>
    <source>
        <strain evidence="3">PDD-24b-2</strain>
    </source>
</reference>
<accession>A0AA38H134</accession>
<proteinExistence type="predicted"/>
<feature type="transmembrane region" description="Helical" evidence="2">
    <location>
        <begin position="261"/>
        <end position="283"/>
    </location>
</feature>
<feature type="region of interest" description="Disordered" evidence="1">
    <location>
        <begin position="1"/>
        <end position="31"/>
    </location>
</feature>
<organism evidence="3 4">
    <name type="scientific">Dioszegia hungarica</name>
    <dbReference type="NCBI Taxonomy" id="4972"/>
    <lineage>
        <taxon>Eukaryota</taxon>
        <taxon>Fungi</taxon>
        <taxon>Dikarya</taxon>
        <taxon>Basidiomycota</taxon>
        <taxon>Agaricomycotina</taxon>
        <taxon>Tremellomycetes</taxon>
        <taxon>Tremellales</taxon>
        <taxon>Bulleribasidiaceae</taxon>
        <taxon>Dioszegia</taxon>
    </lineage>
</organism>
<sequence>MPGLPLSGPTPSPASSPQHPIPTLGGHSKTPSQIYVLSADGSHLFLLDPTEPPGELPPAYHTIQSPRSAHTSAASLPPTSPRYSYSHSAEIGVEDEPNGGPSSPRSVRVQALPSVRSRSSASLGAQGDREEAGGRHRAYTTSEAGVVRGRGALQDGRISLGGSAQMRAANSGIEPDVDADERTALLGGLSVSGRRRRSTLRSVFCGELEDEYVDMTWKAGWRRFWTPIGRKEYWRSLLHLVLLNFPFALLIWPFLFAGTVAGTALLITLPIGAAVWWLTLILARTAARVEIMMQTHHHAPLSRAIPVYHPIFHRPLYACTQYVSDGPTGEEQGPLEWERGFIKCSYAMFCDHYSYSALCYFVLIKPLLTLFPTIAIIALLPIAFVSGFGSPVYLRAARRWGRWQAGVALDNL</sequence>
<evidence type="ECO:0000256" key="2">
    <source>
        <dbReference type="SAM" id="Phobius"/>
    </source>
</evidence>
<dbReference type="AlphaFoldDB" id="A0AA38H134"/>
<evidence type="ECO:0000313" key="4">
    <source>
        <dbReference type="Proteomes" id="UP001164286"/>
    </source>
</evidence>
<evidence type="ECO:0000256" key="1">
    <source>
        <dbReference type="SAM" id="MobiDB-lite"/>
    </source>
</evidence>
<keyword evidence="2" id="KW-1133">Transmembrane helix</keyword>
<name>A0AA38H134_9TREE</name>
<evidence type="ECO:0000313" key="3">
    <source>
        <dbReference type="EMBL" id="KAI9631761.1"/>
    </source>
</evidence>
<keyword evidence="2" id="KW-0472">Membrane</keyword>
<dbReference type="EMBL" id="JAKWFO010000016">
    <property type="protein sequence ID" value="KAI9631761.1"/>
    <property type="molecule type" value="Genomic_DNA"/>
</dbReference>
<feature type="transmembrane region" description="Helical" evidence="2">
    <location>
        <begin position="237"/>
        <end position="255"/>
    </location>
</feature>
<feature type="compositionally biased region" description="Polar residues" evidence="1">
    <location>
        <begin position="62"/>
        <end position="74"/>
    </location>
</feature>
<protein>
    <submittedName>
        <fullName evidence="3">Uncharacterized protein</fullName>
    </submittedName>
</protein>
<gene>
    <name evidence="3" type="ORF">MKK02DRAFT_35587</name>
</gene>
<dbReference type="RefSeq" id="XP_052941538.1">
    <property type="nucleotide sequence ID" value="XM_053089210.1"/>
</dbReference>
<feature type="transmembrane region" description="Helical" evidence="2">
    <location>
        <begin position="370"/>
        <end position="394"/>
    </location>
</feature>
<keyword evidence="2" id="KW-0812">Transmembrane</keyword>
<dbReference type="GeneID" id="77728415"/>
<keyword evidence="4" id="KW-1185">Reference proteome</keyword>
<dbReference type="Proteomes" id="UP001164286">
    <property type="component" value="Unassembled WGS sequence"/>
</dbReference>
<feature type="region of interest" description="Disordered" evidence="1">
    <location>
        <begin position="46"/>
        <end position="136"/>
    </location>
</feature>